<dbReference type="InterPro" id="IPR036305">
    <property type="entry name" value="RGS_sf"/>
</dbReference>
<feature type="compositionally biased region" description="Pro residues" evidence="1">
    <location>
        <begin position="10"/>
        <end position="22"/>
    </location>
</feature>
<comment type="caution">
    <text evidence="2">The sequence shown here is derived from an EMBL/GenBank/DDBJ whole genome shotgun (WGS) entry which is preliminary data.</text>
</comment>
<dbReference type="SUPFAM" id="SSF48097">
    <property type="entry name" value="Regulator of G-protein signaling, RGS"/>
    <property type="match status" value="1"/>
</dbReference>
<evidence type="ECO:0008006" key="4">
    <source>
        <dbReference type="Google" id="ProtNLM"/>
    </source>
</evidence>
<feature type="region of interest" description="Disordered" evidence="1">
    <location>
        <begin position="143"/>
        <end position="322"/>
    </location>
</feature>
<feature type="region of interest" description="Disordered" evidence="1">
    <location>
        <begin position="1"/>
        <end position="62"/>
    </location>
</feature>
<protein>
    <recommendedName>
        <fullName evidence="4">RGS domain-containing protein</fullName>
    </recommendedName>
</protein>
<gene>
    <name evidence="2" type="ORF">H4219_002574</name>
</gene>
<dbReference type="Gene3D" id="1.10.167.10">
    <property type="entry name" value="Regulator of G-protein Signalling 4, domain 2"/>
    <property type="match status" value="1"/>
</dbReference>
<evidence type="ECO:0000256" key="1">
    <source>
        <dbReference type="SAM" id="MobiDB-lite"/>
    </source>
</evidence>
<dbReference type="Proteomes" id="UP001150538">
    <property type="component" value="Unassembled WGS sequence"/>
</dbReference>
<keyword evidence="3" id="KW-1185">Reference proteome</keyword>
<feature type="compositionally biased region" description="Polar residues" evidence="1">
    <location>
        <begin position="552"/>
        <end position="563"/>
    </location>
</feature>
<evidence type="ECO:0000313" key="3">
    <source>
        <dbReference type="Proteomes" id="UP001150538"/>
    </source>
</evidence>
<accession>A0A9W8DNY0</accession>
<feature type="compositionally biased region" description="Low complexity" evidence="1">
    <location>
        <begin position="530"/>
        <end position="545"/>
    </location>
</feature>
<feature type="compositionally biased region" description="Low complexity" evidence="1">
    <location>
        <begin position="23"/>
        <end position="44"/>
    </location>
</feature>
<feature type="compositionally biased region" description="Low complexity" evidence="1">
    <location>
        <begin position="263"/>
        <end position="275"/>
    </location>
</feature>
<sequence length="563" mass="60313">MATATISPSTPAPVNPKQPPQPKSASTSSSSASPTTGSSGATTSLINPSSKQRPITKPTITLSTTSTKNRFYEVIDDSALFSRLMMYSASHFCPEIALFLEEYQQLKAKVVAFFNMGEPGFDYPELDIDIDSDKSLEDRLNQMNSHSKNNHGGAAPGSMRSFGGDSKNSFNGHQGNINNNNSVASGGGGRRNSKSFIYGNNGGSGNNNNNNNGGKTVNSRNAMSSSSSHISDSPNNTTTTTNNNNNNGGQSKNNKIKEMFGFNSKKNSSSSSNNPGGDGGDSKSLGMSSFDGSSSSNLSSRHSHNNNNKKQQQQSQAHSRQSRILRTITPANGSGSGTWVLESIPPFSSARITILQTLLESPAGQRTVASLTAAAAAANNNNNSNSSKSSGGRSSSDPVSPTTTTTTTSNNNNNSSGSNQQQQQQQLKTTTFYVNNMTTIAVNTDSCSLASFKVIPFALRSQFYGFYRIFIAEGGTLQINIEGRIMDRITKLIESYHYTVDMLDEVHGEVLQMLYQNIYRKFIRSFDSTNNNNNSSSNNNPGGSNDIMMRFSNPNTPTHIGGF</sequence>
<dbReference type="AlphaFoldDB" id="A0A9W8DNY0"/>
<organism evidence="2 3">
    <name type="scientific">Mycoemilia scoparia</name>
    <dbReference type="NCBI Taxonomy" id="417184"/>
    <lineage>
        <taxon>Eukaryota</taxon>
        <taxon>Fungi</taxon>
        <taxon>Fungi incertae sedis</taxon>
        <taxon>Zoopagomycota</taxon>
        <taxon>Kickxellomycotina</taxon>
        <taxon>Kickxellomycetes</taxon>
        <taxon>Kickxellales</taxon>
        <taxon>Kickxellaceae</taxon>
        <taxon>Mycoemilia</taxon>
    </lineage>
</organism>
<dbReference type="InterPro" id="IPR044926">
    <property type="entry name" value="RGS_subdomain_2"/>
</dbReference>
<dbReference type="OrthoDB" id="196547at2759"/>
<feature type="compositionally biased region" description="Low complexity" evidence="1">
    <location>
        <begin position="206"/>
        <end position="247"/>
    </location>
</feature>
<feature type="region of interest" description="Disordered" evidence="1">
    <location>
        <begin position="530"/>
        <end position="563"/>
    </location>
</feature>
<feature type="compositionally biased region" description="Low complexity" evidence="1">
    <location>
        <begin position="168"/>
        <end position="184"/>
    </location>
</feature>
<feature type="region of interest" description="Disordered" evidence="1">
    <location>
        <begin position="379"/>
        <end position="424"/>
    </location>
</feature>
<name>A0A9W8DNY0_9FUNG</name>
<reference evidence="2" key="1">
    <citation type="submission" date="2022-07" db="EMBL/GenBank/DDBJ databases">
        <title>Phylogenomic reconstructions and comparative analyses of Kickxellomycotina fungi.</title>
        <authorList>
            <person name="Reynolds N.K."/>
            <person name="Stajich J.E."/>
            <person name="Barry K."/>
            <person name="Grigoriev I.V."/>
            <person name="Crous P."/>
            <person name="Smith M.E."/>
        </authorList>
    </citation>
    <scope>NUCLEOTIDE SEQUENCE</scope>
    <source>
        <strain evidence="2">NBRC 100468</strain>
    </source>
</reference>
<feature type="compositionally biased region" description="Low complexity" evidence="1">
    <location>
        <begin position="282"/>
        <end position="319"/>
    </location>
</feature>
<dbReference type="EMBL" id="JANBPU010000044">
    <property type="protein sequence ID" value="KAJ1918480.1"/>
    <property type="molecule type" value="Genomic_DNA"/>
</dbReference>
<evidence type="ECO:0000313" key="2">
    <source>
        <dbReference type="EMBL" id="KAJ1918480.1"/>
    </source>
</evidence>
<proteinExistence type="predicted"/>